<evidence type="ECO:0000313" key="3">
    <source>
        <dbReference type="Proteomes" id="UP000292927"/>
    </source>
</evidence>
<dbReference type="OrthoDB" id="8795357at2"/>
<organism evidence="2 3">
    <name type="scientific">Cuneatibacter caecimuris</name>
    <dbReference type="NCBI Taxonomy" id="1796618"/>
    <lineage>
        <taxon>Bacteria</taxon>
        <taxon>Bacillati</taxon>
        <taxon>Bacillota</taxon>
        <taxon>Clostridia</taxon>
        <taxon>Lachnospirales</taxon>
        <taxon>Lachnospiraceae</taxon>
        <taxon>Cuneatibacter</taxon>
    </lineage>
</organism>
<feature type="coiled-coil region" evidence="1">
    <location>
        <begin position="46"/>
        <end position="80"/>
    </location>
</feature>
<keyword evidence="3" id="KW-1185">Reference proteome</keyword>
<dbReference type="RefSeq" id="WP_130434258.1">
    <property type="nucleotide sequence ID" value="NZ_SGXF01000002.1"/>
</dbReference>
<evidence type="ECO:0000313" key="2">
    <source>
        <dbReference type="EMBL" id="RZT00859.1"/>
    </source>
</evidence>
<dbReference type="Proteomes" id="UP000292927">
    <property type="component" value="Unassembled WGS sequence"/>
</dbReference>
<comment type="caution">
    <text evidence="2">The sequence shown here is derived from an EMBL/GenBank/DDBJ whole genome shotgun (WGS) entry which is preliminary data.</text>
</comment>
<accession>A0A4V2F7S6</accession>
<sequence length="108" mass="12723">MKKFNENYVLLEDMIHDDYYPKFLVEKVKTLIVPVIKLLESGETNKETIQSKLDEMTLAINDLQEEFDENNSEIETVARDSIGVTIGYILDWFCIDIDMETAIRERDW</sequence>
<dbReference type="AlphaFoldDB" id="A0A4V2F7S6"/>
<dbReference type="EMBL" id="SGXF01000002">
    <property type="protein sequence ID" value="RZT00859.1"/>
    <property type="molecule type" value="Genomic_DNA"/>
</dbReference>
<proteinExistence type="predicted"/>
<gene>
    <name evidence="2" type="ORF">EV209_1292</name>
</gene>
<keyword evidence="1" id="KW-0175">Coiled coil</keyword>
<dbReference type="Pfam" id="PF18977">
    <property type="entry name" value="DUF5713"/>
    <property type="match status" value="1"/>
</dbReference>
<reference evidence="2 3" key="1">
    <citation type="submission" date="2019-02" db="EMBL/GenBank/DDBJ databases">
        <title>Genomic Encyclopedia of Type Strains, Phase IV (KMG-IV): sequencing the most valuable type-strain genomes for metagenomic binning, comparative biology and taxonomic classification.</title>
        <authorList>
            <person name="Goeker M."/>
        </authorList>
    </citation>
    <scope>NUCLEOTIDE SEQUENCE [LARGE SCALE GENOMIC DNA]</scope>
    <source>
        <strain evidence="2 3">DSM 29486</strain>
    </source>
</reference>
<protein>
    <submittedName>
        <fullName evidence="2">Uncharacterized protein</fullName>
    </submittedName>
</protein>
<dbReference type="InterPro" id="IPR043767">
    <property type="entry name" value="DUF5713"/>
</dbReference>
<name>A0A4V2F7S6_9FIRM</name>
<evidence type="ECO:0000256" key="1">
    <source>
        <dbReference type="SAM" id="Coils"/>
    </source>
</evidence>